<reference evidence="2 3" key="1">
    <citation type="journal article" date="2020" name="Cell Host Microbe">
        <title>Functional and Genomic Variation between Human-Derived Isolates of Lachnospiraceae Reveals Inter- and Intra-Species Diversity.</title>
        <authorList>
            <person name="Sorbara M.T."/>
            <person name="Littmann E.R."/>
            <person name="Fontana E."/>
            <person name="Moody T.U."/>
            <person name="Kohout C.E."/>
            <person name="Gjonbalaj M."/>
            <person name="Eaton V."/>
            <person name="Seok R."/>
            <person name="Leiner I.M."/>
            <person name="Pamer E.G."/>
        </authorList>
    </citation>
    <scope>NUCLEOTIDE SEQUENCE [LARGE SCALE GENOMIC DNA]</scope>
    <source>
        <strain evidence="2 3">MSK.14.16</strain>
    </source>
</reference>
<keyword evidence="1" id="KW-0812">Transmembrane</keyword>
<keyword evidence="3" id="KW-1185">Reference proteome</keyword>
<feature type="transmembrane region" description="Helical" evidence="1">
    <location>
        <begin position="86"/>
        <end position="105"/>
    </location>
</feature>
<evidence type="ECO:0000313" key="3">
    <source>
        <dbReference type="Proteomes" id="UP000821846"/>
    </source>
</evidence>
<gene>
    <name evidence="2" type="ORF">HFM93_06290</name>
</gene>
<organism evidence="2 3">
    <name type="scientific">Faecalicatena fissicatena</name>
    <dbReference type="NCBI Taxonomy" id="290055"/>
    <lineage>
        <taxon>Bacteria</taxon>
        <taxon>Bacillati</taxon>
        <taxon>Bacillota</taxon>
        <taxon>Clostridia</taxon>
        <taxon>Lachnospirales</taxon>
        <taxon>Lachnospiraceae</taxon>
        <taxon>Faecalicatena</taxon>
    </lineage>
</organism>
<dbReference type="Proteomes" id="UP000821846">
    <property type="component" value="Unassembled WGS sequence"/>
</dbReference>
<sequence>MRLSVGKRVIPVFVVVAVLIFSTIGLAHMKTELIQQQRVSVQTATCLMKMSLVRAQESAEIDEVHTRRISRLIFLERSREFRDGNMRLHMLFFLSAIWCGCFCFFERNVRSIHEHCSRKRNLVISYIHSQDGQKHRRLAFSI</sequence>
<protein>
    <submittedName>
        <fullName evidence="2">Uncharacterized protein</fullName>
    </submittedName>
</protein>
<comment type="caution">
    <text evidence="2">The sequence shown here is derived from an EMBL/GenBank/DDBJ whole genome shotgun (WGS) entry which is preliminary data.</text>
</comment>
<dbReference type="EMBL" id="JAAWUZ010000017">
    <property type="protein sequence ID" value="NSG29892.1"/>
    <property type="molecule type" value="Genomic_DNA"/>
</dbReference>
<name>A0ABX2GWI1_9FIRM</name>
<evidence type="ECO:0000256" key="1">
    <source>
        <dbReference type="SAM" id="Phobius"/>
    </source>
</evidence>
<feature type="transmembrane region" description="Helical" evidence="1">
    <location>
        <begin position="9"/>
        <end position="29"/>
    </location>
</feature>
<keyword evidence="1" id="KW-1133">Transmembrane helix</keyword>
<keyword evidence="1" id="KW-0472">Membrane</keyword>
<dbReference type="RefSeq" id="WP_173866127.1">
    <property type="nucleotide sequence ID" value="NZ_JAAWUU010000016.1"/>
</dbReference>
<proteinExistence type="predicted"/>
<accession>A0ABX2GWI1</accession>
<evidence type="ECO:0000313" key="2">
    <source>
        <dbReference type="EMBL" id="NSG29892.1"/>
    </source>
</evidence>